<dbReference type="PANTHER" id="PTHR43135:SF3">
    <property type="entry name" value="ALPHA-D-RIBOSE 1-METHYLPHOSPHONATE 5-TRIPHOSPHATE DIPHOSPHATASE"/>
    <property type="match status" value="1"/>
</dbReference>
<organism evidence="1 2">
    <name type="scientific">Budvicia aquatica</name>
    <dbReference type="NCBI Taxonomy" id="82979"/>
    <lineage>
        <taxon>Bacteria</taxon>
        <taxon>Pseudomonadati</taxon>
        <taxon>Pseudomonadota</taxon>
        <taxon>Gammaproteobacteria</taxon>
        <taxon>Enterobacterales</taxon>
        <taxon>Budviciaceae</taxon>
        <taxon>Budvicia</taxon>
    </lineage>
</organism>
<evidence type="ECO:0000313" key="1">
    <source>
        <dbReference type="EMBL" id="VFS45929.1"/>
    </source>
</evidence>
<evidence type="ECO:0000313" key="2">
    <source>
        <dbReference type="Proteomes" id="UP000373449"/>
    </source>
</evidence>
<accession>A0A484ZJE1</accession>
<dbReference type="PANTHER" id="PTHR43135">
    <property type="entry name" value="ALPHA-D-RIBOSE 1-METHYLPHOSPHONATE 5-TRIPHOSPHATE DIPHOSPHATASE"/>
    <property type="match status" value="1"/>
</dbReference>
<dbReference type="GO" id="GO:0016810">
    <property type="term" value="F:hydrolase activity, acting on carbon-nitrogen (but not peptide) bonds"/>
    <property type="evidence" value="ECO:0007669"/>
    <property type="project" value="InterPro"/>
</dbReference>
<gene>
    <name evidence="1" type="ORF">NCTC12282_00816</name>
</gene>
<dbReference type="AlphaFoldDB" id="A0A484ZJE1"/>
<dbReference type="SUPFAM" id="SSF51338">
    <property type="entry name" value="Composite domain of metallo-dependent hydrolases"/>
    <property type="match status" value="1"/>
</dbReference>
<name>A0A484ZJE1_9GAMM</name>
<protein>
    <recommendedName>
        <fullName evidence="3">Amidohydrolase-related domain-containing protein</fullName>
    </recommendedName>
</protein>
<proteinExistence type="predicted"/>
<reference evidence="1 2" key="1">
    <citation type="submission" date="2019-03" db="EMBL/GenBank/DDBJ databases">
        <authorList>
            <consortium name="Pathogen Informatics"/>
        </authorList>
    </citation>
    <scope>NUCLEOTIDE SEQUENCE [LARGE SCALE GENOMIC DNA]</scope>
    <source>
        <strain evidence="1 2">NCTC12282</strain>
    </source>
</reference>
<evidence type="ECO:0008006" key="3">
    <source>
        <dbReference type="Google" id="ProtNLM"/>
    </source>
</evidence>
<dbReference type="InterPro" id="IPR011059">
    <property type="entry name" value="Metal-dep_hydrolase_composite"/>
</dbReference>
<dbReference type="InterPro" id="IPR051781">
    <property type="entry name" value="Metallo-dep_Hydrolase"/>
</dbReference>
<dbReference type="Proteomes" id="UP000373449">
    <property type="component" value="Unassembled WGS sequence"/>
</dbReference>
<dbReference type="EMBL" id="CAADJA010000002">
    <property type="protein sequence ID" value="VFS45929.1"/>
    <property type="molecule type" value="Genomic_DNA"/>
</dbReference>
<dbReference type="Gene3D" id="2.30.40.10">
    <property type="entry name" value="Urease, subunit C, domain 1"/>
    <property type="match status" value="1"/>
</dbReference>
<sequence length="104" mass="11088">MGDRYAVQRASGNPAGAQLAKLVRWYTPVEVLKMATSVNAELCGFSGPRNPYPGKLGVVENNALADLILVAGNPLSDIQLVAQPDSAFKVIMKDGKIFKNTLGE</sequence>